<feature type="domain" description="AP2/ERF" evidence="7">
    <location>
        <begin position="362"/>
        <end position="422"/>
    </location>
</feature>
<keyword evidence="3" id="KW-0238">DNA-binding</keyword>
<dbReference type="Proteomes" id="UP000708148">
    <property type="component" value="Unassembled WGS sequence"/>
</dbReference>
<sequence length="830" mass="89196">MSAEGRAEHPAESNPRKVDELSLAPGETEGENVEGIPPAKGSPLPIRDGMGTDGNQEVEALREDISTAVSTPTTDVPLLLRSVSPDSATLKSACKVAQVPPSQSSLYPEEMLTTHSVATQPMVAYSDAKACSLVSSMPMDGEHIDALFAPTSEPETMDMRTQHLGCHSGNFHEGPEHYAQQRCRASEEPIGLAPSLGTSHTAAGDNGDLFPRKSDLTPISLGALVDMGQCPSEPSAQIENDEALLRDYSVYGLLGSPTEGGRSIPLSSTDVIEMQHPIIAGGHGAPYLPAVPMQPKYYHQLLSPGMTFTSGSQGMAMKRSRQDVNGLFVDEPDGKRGRLEDQGIEPSPNKEYRPIGMVKSAKFNGVFRQKPLRRWDAVLVFDGAEHHLGTYDTEEESARAYDRALIFRWGREEAVLKGLNFPLTDYPICDKLLARDLLTAIREMKGEPETVVDTKIDSCPTKRSSPYRGVSGHKQTGKWISQVKHNRRQVYLGFYSDQEMAAHAYDQAAIKVYGRETQLNFPLSTYAHILDHIESAPLDQLVEELRTQALGKTRAPKSVNPSQFRGVVQDKSGRWRAQISVLGHGTLYLGVYDEETIAARAFDQAAICAKGKDKARTNFPTECYADQLPHLESTTIDQLAKELRAHAAVMKKQSSSKDGIGSRRRASSSKQGSKHASLGPTPQDSRPLLGPRDCNPDLITTSHDAMTNRGCDDDINDANIGPADVGNHQGRAEEVGLGPRDLGMGAGGLVAGVGDGEFEGCPRSGGELSFMAPPSLYANLPCNIAGVAPPVGPMYGVPSGPGGEHMGSQGRGPFGFGMGDAVAPQSNGEA</sequence>
<dbReference type="InterPro" id="IPR036955">
    <property type="entry name" value="AP2/ERF_dom_sf"/>
</dbReference>
<feature type="compositionally biased region" description="Basic and acidic residues" evidence="6">
    <location>
        <begin position="1"/>
        <end position="20"/>
    </location>
</feature>
<dbReference type="InterPro" id="IPR001471">
    <property type="entry name" value="AP2/ERF_dom"/>
</dbReference>
<dbReference type="GO" id="GO:0005634">
    <property type="term" value="C:nucleus"/>
    <property type="evidence" value="ECO:0007669"/>
    <property type="project" value="UniProtKB-SubCell"/>
</dbReference>
<feature type="domain" description="AP2/ERF" evidence="7">
    <location>
        <begin position="466"/>
        <end position="522"/>
    </location>
</feature>
<comment type="subcellular location">
    <subcellularLocation>
        <location evidence="1">Nucleus</location>
    </subcellularLocation>
</comment>
<keyword evidence="2" id="KW-0805">Transcription regulation</keyword>
<evidence type="ECO:0000256" key="2">
    <source>
        <dbReference type="ARBA" id="ARBA00023015"/>
    </source>
</evidence>
<keyword evidence="4" id="KW-0804">Transcription</keyword>
<dbReference type="SMART" id="SM00380">
    <property type="entry name" value="AP2"/>
    <property type="match status" value="3"/>
</dbReference>
<accession>A0A8S1J4W4</accession>
<dbReference type="PANTHER" id="PTHR32467:SF90">
    <property type="entry name" value="AP2-LIKE ETHYLENE-RESPONSIVE TRANSCRIPTION FACTOR AIL1"/>
    <property type="match status" value="1"/>
</dbReference>
<comment type="caution">
    <text evidence="8">The sequence shown here is derived from an EMBL/GenBank/DDBJ whole genome shotgun (WGS) entry which is preliminary data.</text>
</comment>
<organism evidence="8 9">
    <name type="scientific">Ostreobium quekettii</name>
    <dbReference type="NCBI Taxonomy" id="121088"/>
    <lineage>
        <taxon>Eukaryota</taxon>
        <taxon>Viridiplantae</taxon>
        <taxon>Chlorophyta</taxon>
        <taxon>core chlorophytes</taxon>
        <taxon>Ulvophyceae</taxon>
        <taxon>TCBD clade</taxon>
        <taxon>Bryopsidales</taxon>
        <taxon>Ostreobineae</taxon>
        <taxon>Ostreobiaceae</taxon>
        <taxon>Ostreobium</taxon>
    </lineage>
</organism>
<dbReference type="EMBL" id="CAJHUC010000847">
    <property type="protein sequence ID" value="CAD7698537.1"/>
    <property type="molecule type" value="Genomic_DNA"/>
</dbReference>
<dbReference type="CDD" id="cd00018">
    <property type="entry name" value="AP2"/>
    <property type="match status" value="2"/>
</dbReference>
<evidence type="ECO:0000256" key="5">
    <source>
        <dbReference type="ARBA" id="ARBA00023242"/>
    </source>
</evidence>
<feature type="region of interest" description="Disordered" evidence="6">
    <location>
        <begin position="328"/>
        <end position="351"/>
    </location>
</feature>
<evidence type="ECO:0000256" key="4">
    <source>
        <dbReference type="ARBA" id="ARBA00023163"/>
    </source>
</evidence>
<evidence type="ECO:0000313" key="8">
    <source>
        <dbReference type="EMBL" id="CAD7698537.1"/>
    </source>
</evidence>
<dbReference type="GO" id="GO:0003677">
    <property type="term" value="F:DNA binding"/>
    <property type="evidence" value="ECO:0007669"/>
    <property type="project" value="UniProtKB-KW"/>
</dbReference>
<feature type="region of interest" description="Disordered" evidence="6">
    <location>
        <begin position="647"/>
        <end position="733"/>
    </location>
</feature>
<proteinExistence type="predicted"/>
<feature type="compositionally biased region" description="Basic and acidic residues" evidence="6">
    <location>
        <begin position="332"/>
        <end position="341"/>
    </location>
</feature>
<dbReference type="OrthoDB" id="546813at2759"/>
<evidence type="ECO:0000256" key="3">
    <source>
        <dbReference type="ARBA" id="ARBA00023125"/>
    </source>
</evidence>
<dbReference type="PROSITE" id="PS51032">
    <property type="entry name" value="AP2_ERF"/>
    <property type="match status" value="3"/>
</dbReference>
<protein>
    <recommendedName>
        <fullName evidence="7">AP2/ERF domain-containing protein</fullName>
    </recommendedName>
</protein>
<dbReference type="PANTHER" id="PTHR32467">
    <property type="entry name" value="AP2-LIKE ETHYLENE-RESPONSIVE TRANSCRIPTION FACTOR"/>
    <property type="match status" value="1"/>
</dbReference>
<dbReference type="SUPFAM" id="SSF54171">
    <property type="entry name" value="DNA-binding domain"/>
    <property type="match status" value="3"/>
</dbReference>
<dbReference type="AlphaFoldDB" id="A0A8S1J4W4"/>
<dbReference type="GO" id="GO:0003700">
    <property type="term" value="F:DNA-binding transcription factor activity"/>
    <property type="evidence" value="ECO:0007669"/>
    <property type="project" value="InterPro"/>
</dbReference>
<keyword evidence="9" id="KW-1185">Reference proteome</keyword>
<feature type="region of interest" description="Disordered" evidence="6">
    <location>
        <begin position="452"/>
        <end position="473"/>
    </location>
</feature>
<evidence type="ECO:0000313" key="9">
    <source>
        <dbReference type="Proteomes" id="UP000708148"/>
    </source>
</evidence>
<evidence type="ECO:0000256" key="6">
    <source>
        <dbReference type="SAM" id="MobiDB-lite"/>
    </source>
</evidence>
<reference evidence="8" key="1">
    <citation type="submission" date="2020-12" db="EMBL/GenBank/DDBJ databases">
        <authorList>
            <person name="Iha C."/>
        </authorList>
    </citation>
    <scope>NUCLEOTIDE SEQUENCE</scope>
</reference>
<feature type="region of interest" description="Disordered" evidence="6">
    <location>
        <begin position="1"/>
        <end position="54"/>
    </location>
</feature>
<dbReference type="Gene3D" id="3.30.730.10">
    <property type="entry name" value="AP2/ERF domain"/>
    <property type="match status" value="3"/>
</dbReference>
<evidence type="ECO:0000256" key="1">
    <source>
        <dbReference type="ARBA" id="ARBA00004123"/>
    </source>
</evidence>
<keyword evidence="5" id="KW-0539">Nucleus</keyword>
<gene>
    <name evidence="8" type="ORF">OSTQU699_LOCUS3898</name>
</gene>
<evidence type="ECO:0000259" key="7">
    <source>
        <dbReference type="PROSITE" id="PS51032"/>
    </source>
</evidence>
<name>A0A8S1J4W4_9CHLO</name>
<dbReference type="InterPro" id="IPR016177">
    <property type="entry name" value="DNA-bd_dom_sf"/>
</dbReference>
<feature type="domain" description="AP2/ERF" evidence="7">
    <location>
        <begin position="563"/>
        <end position="620"/>
    </location>
</feature>